<gene>
    <name evidence="2" type="ORF">DGYR_LOCUS12678</name>
</gene>
<dbReference type="EMBL" id="CAJFCJ010000025">
    <property type="protein sequence ID" value="CAD5125274.1"/>
    <property type="molecule type" value="Genomic_DNA"/>
</dbReference>
<protein>
    <recommendedName>
        <fullName evidence="1">Ubiquitin-like domain-containing protein</fullName>
    </recommendedName>
</protein>
<evidence type="ECO:0000313" key="2">
    <source>
        <dbReference type="EMBL" id="CAD5125274.1"/>
    </source>
</evidence>
<evidence type="ECO:0000313" key="3">
    <source>
        <dbReference type="Proteomes" id="UP000549394"/>
    </source>
</evidence>
<dbReference type="SUPFAM" id="SSF54236">
    <property type="entry name" value="Ubiquitin-like"/>
    <property type="match status" value="2"/>
</dbReference>
<accession>A0A7I8WAW1</accession>
<dbReference type="OrthoDB" id="6122380at2759"/>
<reference evidence="2 3" key="1">
    <citation type="submission" date="2020-08" db="EMBL/GenBank/DDBJ databases">
        <authorList>
            <person name="Hejnol A."/>
        </authorList>
    </citation>
    <scope>NUCLEOTIDE SEQUENCE [LARGE SCALE GENOMIC DNA]</scope>
</reference>
<dbReference type="SMART" id="SM00213">
    <property type="entry name" value="UBQ"/>
    <property type="match status" value="2"/>
</dbReference>
<comment type="caution">
    <text evidence="2">The sequence shown here is derived from an EMBL/GenBank/DDBJ whole genome shotgun (WGS) entry which is preliminary data.</text>
</comment>
<dbReference type="Proteomes" id="UP000549394">
    <property type="component" value="Unassembled WGS sequence"/>
</dbReference>
<organism evidence="2 3">
    <name type="scientific">Dimorphilus gyrociliatus</name>
    <dbReference type="NCBI Taxonomy" id="2664684"/>
    <lineage>
        <taxon>Eukaryota</taxon>
        <taxon>Metazoa</taxon>
        <taxon>Spiralia</taxon>
        <taxon>Lophotrochozoa</taxon>
        <taxon>Annelida</taxon>
        <taxon>Polychaeta</taxon>
        <taxon>Polychaeta incertae sedis</taxon>
        <taxon>Dinophilidae</taxon>
        <taxon>Dimorphilus</taxon>
    </lineage>
</organism>
<dbReference type="InterPro" id="IPR000626">
    <property type="entry name" value="Ubiquitin-like_dom"/>
</dbReference>
<feature type="domain" description="Ubiquitin-like" evidence="1">
    <location>
        <begin position="81"/>
        <end position="149"/>
    </location>
</feature>
<dbReference type="InterPro" id="IPR029071">
    <property type="entry name" value="Ubiquitin-like_domsf"/>
</dbReference>
<dbReference type="AlphaFoldDB" id="A0A7I8WAW1"/>
<proteinExistence type="predicted"/>
<dbReference type="PROSITE" id="PS50053">
    <property type="entry name" value="UBIQUITIN_2"/>
    <property type="match status" value="1"/>
</dbReference>
<sequence length="667" mass="77623">MNKERSTLLWSYKTPDKLLTVKLGENPVESVKKFIVNNLTIQTNYELVSIGAAITKFMPFTAIPPHALSYSVLLILPTKNTCLTIWMEQEKVQEFEIHLLKTVFNLKKKLAEVTGWPIHLIDFTVRGDVLENSAQLINLRLDDKIQLTLQPSPHFFINIETFWGKTYEIEINQLTTARQLIKSTLIQTLTDDVRFNYKMYLPNEKSFKHLIMIKFNGILLKYDECLNKYRIKVGDRIKLLTTGQERCEENIQVHLTILNGNLFQLLLAKYDNWFIAYLKLLSNSEIYVNSIKIRLNGNYVNWEEPILSSSIDTSNKIIIKANVDTINESVKKSSTECLQLAVRAPSGVIHHVQVDKTAKIRDVRRKLKEEKCMENLKHMKFSYDYQVLPSNYSLNDLSSNDEIYLELKFKSLPIIVKTKTNSSICFNLPINTSLREIIEKVKPGRNNIGIMMGGEYLKEKEGSLLTDYGLYVNSCIWLRNIEFEQIMYLSSENSQQIPLTIRTDGVDSTQLQELHLSPGSRISLQLFINWRYKKQLQFRSDKIIITSWHKKGSKPDLILAEDNSRLLNNGKTGKSIKFQDNHEDNRGKVNDRIKLDKYSLQPSTSLEYRRLKQQTLLKNRLFESFTVDRKKNDYKSNFWSSDELRRLVRTPSLKLSVSYENQSKFKI</sequence>
<keyword evidence="3" id="KW-1185">Reference proteome</keyword>
<dbReference type="CDD" id="cd17039">
    <property type="entry name" value="Ubl_ubiquitin_like"/>
    <property type="match status" value="1"/>
</dbReference>
<evidence type="ECO:0000259" key="1">
    <source>
        <dbReference type="PROSITE" id="PS50053"/>
    </source>
</evidence>
<name>A0A7I8WAW1_9ANNE</name>